<keyword evidence="2" id="KW-1133">Transmembrane helix</keyword>
<dbReference type="EMBL" id="AE008923">
    <property type="protein sequence ID" value="AAM35006.1"/>
    <property type="molecule type" value="Genomic_DNA"/>
</dbReference>
<dbReference type="KEGG" id="xac:XAC0114"/>
<keyword evidence="2" id="KW-0812">Transmembrane</keyword>
<evidence type="ECO:0000313" key="4">
    <source>
        <dbReference type="Proteomes" id="UP000000576"/>
    </source>
</evidence>
<sequence length="658" mass="69153">MRCGRRCSRESHPDPPSSGAAVVRTDGVCRPGSKRSAVVRKDRIANAARRTLSGRIAPGAPTMTLSLPWLLGAALLLIAVIGCIRLVRAHQRQPYLRTRLWLLLAAQPLLAALLYPVLLPPPRAGTDGELHVATAGTAAGQVSTGDLARWVALPEAPALPGVMRVPDLATALRRAPGTTALVVHGSGLPARDREGLNIPLRLTLDPAPRGVVAVSPPPPVTPGDTIAVAAQVQGLPDARVELLDPAGQVVDSAVANRAGRVRLRGLARAPGQVLFAVRARDAAGAERSRVEVPVLIAAVPPMRVLLLAGAPQPELKYLRRWASDAGLDVRSQIAVGPGVQLGEGAALDAASLDRLDLLIVDPRRPVALGTAQRQTMRAAIQRGLGVLVRTDGPLDAGTRTALAELGLGVSGGGTSRPVPAPQRLSPPAAPAAPADPAGSPGDAPTLAPLQRRDLQPQATDALIAARADDGSALGWWRAQGRGRIGIGLVEDSFALVLAGRSDLHAALWAQLSAAVARPGGALPTPVQEGWSQQRITLCDLRADALVTDPDRARHPLLPERNGNGPRCAGYWPATPGWHRLESSSTQRWLYVRAPNDAQAMYAQQLRAATSALTGGTPFAPIATPATQPGARWPWLLAWLSVAAALWWFERRRASQRVP</sequence>
<feature type="compositionally biased region" description="Low complexity" evidence="1">
    <location>
        <begin position="431"/>
        <end position="444"/>
    </location>
</feature>
<feature type="region of interest" description="Disordered" evidence="1">
    <location>
        <begin position="1"/>
        <end position="25"/>
    </location>
</feature>
<dbReference type="AlphaFoldDB" id="A0AAI8EN85"/>
<reference evidence="3 4" key="1">
    <citation type="journal article" date="2002" name="Nature">
        <title>Comparison of the genomes of two Xanthomonas pathogens with differing host specificities.</title>
        <authorList>
            <person name="da Silva A.C."/>
            <person name="Ferro J.A."/>
            <person name="Reinach F.C."/>
            <person name="Farah C.S."/>
            <person name="Furlan L.R."/>
            <person name="Quaggio R.B."/>
            <person name="Monteiro-Vitorello C.B."/>
            <person name="Van Sluys M.A."/>
            <person name="Almeida N.F."/>
            <person name="Alves L.M."/>
            <person name="do Amaral A.M."/>
            <person name="Bertolini M.C."/>
            <person name="Camargo L.E."/>
            <person name="Camarotte G."/>
            <person name="Cannavan F."/>
            <person name="Cardozo J."/>
            <person name="Chambergo F."/>
            <person name="Ciapina L.P."/>
            <person name="Cicarelli R.M."/>
            <person name="Coutinho L.L."/>
            <person name="Cursino-Santos J.R."/>
            <person name="El-Dorry H."/>
            <person name="Faria J.B."/>
            <person name="Ferreira A.J."/>
            <person name="Ferreira R.C."/>
            <person name="Ferro M.I."/>
            <person name="Formighieri E.F."/>
            <person name="Franco M.C."/>
            <person name="Greggio C.C."/>
            <person name="Gruber A."/>
            <person name="Katsuyama A.M."/>
            <person name="Kishi L.T."/>
            <person name="Leite R.P."/>
            <person name="Lemos E.G."/>
            <person name="Lemos M.V."/>
            <person name="Locali E.C."/>
            <person name="Machado M.A."/>
            <person name="Madeira A.M."/>
            <person name="Martinez-Rossi N.M."/>
            <person name="Martins E.C."/>
            <person name="Meidanis J."/>
            <person name="Menck C.F."/>
            <person name="Miyaki C.Y."/>
            <person name="Moon D.H."/>
            <person name="Moreira L.M."/>
            <person name="Novo M.T."/>
            <person name="Okura V.K."/>
            <person name="Oliveira M.C."/>
            <person name="Oliveira V.R."/>
            <person name="Pereira H.A."/>
            <person name="Rossi A."/>
            <person name="Sena J.A."/>
            <person name="Silva C."/>
            <person name="de Souza R.F."/>
            <person name="Spinola L.A."/>
            <person name="Takita M.A."/>
            <person name="Tamura R.E."/>
            <person name="Teixeira E.C."/>
            <person name="Tezza R.I."/>
            <person name="Trindade dos Santos M."/>
            <person name="Truffi D."/>
            <person name="Tsai S.M."/>
            <person name="White F.F."/>
            <person name="Setubal J.C."/>
            <person name="Kitajima J.P."/>
        </authorList>
    </citation>
    <scope>NUCLEOTIDE SEQUENCE [LARGE SCALE GENOMIC DNA]</scope>
    <source>
        <strain evidence="3 4">306</strain>
    </source>
</reference>
<feature type="transmembrane region" description="Helical" evidence="2">
    <location>
        <begin position="67"/>
        <end position="88"/>
    </location>
</feature>
<evidence type="ECO:0008006" key="5">
    <source>
        <dbReference type="Google" id="ProtNLM"/>
    </source>
</evidence>
<organism evidence="3 4">
    <name type="scientific">Xanthomonas axonopodis pv. citri (strain 306)</name>
    <dbReference type="NCBI Taxonomy" id="190486"/>
    <lineage>
        <taxon>Bacteria</taxon>
        <taxon>Pseudomonadati</taxon>
        <taxon>Pseudomonadota</taxon>
        <taxon>Gammaproteobacteria</taxon>
        <taxon>Lysobacterales</taxon>
        <taxon>Lysobacteraceae</taxon>
        <taxon>Xanthomonas</taxon>
    </lineage>
</organism>
<proteinExistence type="predicted"/>
<feature type="transmembrane region" description="Helical" evidence="2">
    <location>
        <begin position="100"/>
        <end position="118"/>
    </location>
</feature>
<keyword evidence="2" id="KW-0472">Membrane</keyword>
<dbReference type="Proteomes" id="UP000000576">
    <property type="component" value="Chromosome"/>
</dbReference>
<dbReference type="GeneID" id="66909323"/>
<dbReference type="RefSeq" id="WP_011050100.1">
    <property type="nucleotide sequence ID" value="NC_003919.1"/>
</dbReference>
<feature type="region of interest" description="Disordered" evidence="1">
    <location>
        <begin position="406"/>
        <end position="447"/>
    </location>
</feature>
<name>A0AAI8EN85_XANAC</name>
<protein>
    <recommendedName>
        <fullName evidence="5">Carboxypeptidase regulatory-like domain-containing protein</fullName>
    </recommendedName>
</protein>
<gene>
    <name evidence="3" type="ordered locus">XAC0114</name>
</gene>
<accession>A0AAI8EN85</accession>
<evidence type="ECO:0000256" key="1">
    <source>
        <dbReference type="SAM" id="MobiDB-lite"/>
    </source>
</evidence>
<evidence type="ECO:0000256" key="2">
    <source>
        <dbReference type="SAM" id="Phobius"/>
    </source>
</evidence>
<evidence type="ECO:0000313" key="3">
    <source>
        <dbReference type="EMBL" id="AAM35006.1"/>
    </source>
</evidence>